<comment type="caution">
    <text evidence="2">The sequence shown here is derived from an EMBL/GenBank/DDBJ whole genome shotgun (WGS) entry which is preliminary data.</text>
</comment>
<dbReference type="EMBL" id="LAZR01000919">
    <property type="protein sequence ID" value="KKN54648.1"/>
    <property type="molecule type" value="Genomic_DNA"/>
</dbReference>
<gene>
    <name evidence="2" type="ORF">LCGC14_0590210</name>
</gene>
<dbReference type="AlphaFoldDB" id="A0A0F9UM51"/>
<name>A0A0F9UM51_9ZZZZ</name>
<proteinExistence type="predicted"/>
<evidence type="ECO:0000313" key="2">
    <source>
        <dbReference type="EMBL" id="KKN54648.1"/>
    </source>
</evidence>
<protein>
    <submittedName>
        <fullName evidence="2">Uncharacterized protein</fullName>
    </submittedName>
</protein>
<organism evidence="2">
    <name type="scientific">marine sediment metagenome</name>
    <dbReference type="NCBI Taxonomy" id="412755"/>
    <lineage>
        <taxon>unclassified sequences</taxon>
        <taxon>metagenomes</taxon>
        <taxon>ecological metagenomes</taxon>
    </lineage>
</organism>
<accession>A0A0F9UM51</accession>
<sequence>MKKRFLGLAAMLLVASFLFSQGTAATSFEVEPMAETCVLLLDGPAMSDCAMLQVQGSCSGTCLSSYVTRSVIPDLPLLSLSPYPKAYSSHSGRVLSGPDPFPPKYSSTF</sequence>
<reference evidence="2" key="1">
    <citation type="journal article" date="2015" name="Nature">
        <title>Complex archaea that bridge the gap between prokaryotes and eukaryotes.</title>
        <authorList>
            <person name="Spang A."/>
            <person name="Saw J.H."/>
            <person name="Jorgensen S.L."/>
            <person name="Zaremba-Niedzwiedzka K."/>
            <person name="Martijn J."/>
            <person name="Lind A.E."/>
            <person name="van Eijk R."/>
            <person name="Schleper C."/>
            <person name="Guy L."/>
            <person name="Ettema T.J."/>
        </authorList>
    </citation>
    <scope>NUCLEOTIDE SEQUENCE</scope>
</reference>
<evidence type="ECO:0000256" key="1">
    <source>
        <dbReference type="SAM" id="MobiDB-lite"/>
    </source>
</evidence>
<feature type="region of interest" description="Disordered" evidence="1">
    <location>
        <begin position="87"/>
        <end position="109"/>
    </location>
</feature>